<sequence length="563" mass="61931">MSDDPFSSPVPSTSSTLVSSSPTSNWQAIRPWFPLLNLIVREITSVSVTFLLSAAANQSSDDLDLDVDLKHELENDEPAPTHASIISEALAKGLSVKVNGSPWQRVFIRIDDPADEAIIIIYGLMPGRQYDIDLGIVHTRHLRRQITTEDTDSEPSSPSSPSIAAITPVINNNATTTAPTAPHNTTDSINGPPAPPPFTIEDRLAQLNNTLSLLHTERETLQSQIKTVRRDGQKADAALRTEIDILKRAADKHTAAEARSKQKILAIQEAVKRTQAGARVTDEQIAEIENSLPGIMKEKEEKEAEYERVKKDAERVRKERESADEKDKKRLDKMRAELSILAHKLEKMKGKREKLETLVPDLEDQLKETSQELENLAKEEDELNIHELASMSGMIGVSDQDYSYDGLSRRRANTGGNRSNSSTISRPQPLSDNGVSPPWNSTVPPRLRDSSALGQLDPSYTLQTHSPTRLESLGRYSFPPGFMHFNHSDPLHSALSSPTSSSSDSPIGPHHPGLQKSTTSPYLSRTSTFEPSRSVSYVAPIQRPNGAGVSRSKSGVSPQSRHV</sequence>
<organism evidence="2 3">
    <name type="scientific">Agaricus bisporus var. burnettii</name>
    <dbReference type="NCBI Taxonomy" id="192524"/>
    <lineage>
        <taxon>Eukaryota</taxon>
        <taxon>Fungi</taxon>
        <taxon>Dikarya</taxon>
        <taxon>Basidiomycota</taxon>
        <taxon>Agaricomycotina</taxon>
        <taxon>Agaricomycetes</taxon>
        <taxon>Agaricomycetidae</taxon>
        <taxon>Agaricales</taxon>
        <taxon>Agaricineae</taxon>
        <taxon>Agaricaceae</taxon>
        <taxon>Agaricus</taxon>
    </lineage>
</organism>
<feature type="compositionally biased region" description="Polar residues" evidence="1">
    <location>
        <begin position="515"/>
        <end position="535"/>
    </location>
</feature>
<protein>
    <submittedName>
        <fullName evidence="2">Uncharacterized protein</fullName>
    </submittedName>
</protein>
<feature type="compositionally biased region" description="Low complexity" evidence="1">
    <location>
        <begin position="173"/>
        <end position="186"/>
    </location>
</feature>
<feature type="region of interest" description="Disordered" evidence="1">
    <location>
        <begin position="406"/>
        <end position="473"/>
    </location>
</feature>
<feature type="compositionally biased region" description="Polar residues" evidence="1">
    <location>
        <begin position="414"/>
        <end position="443"/>
    </location>
</feature>
<feature type="region of interest" description="Disordered" evidence="1">
    <location>
        <begin position="489"/>
        <end position="563"/>
    </location>
</feature>
<accession>A0A8H7C3S6</accession>
<proteinExistence type="predicted"/>
<evidence type="ECO:0000256" key="1">
    <source>
        <dbReference type="SAM" id="MobiDB-lite"/>
    </source>
</evidence>
<feature type="compositionally biased region" description="Polar residues" evidence="1">
    <location>
        <begin position="458"/>
        <end position="469"/>
    </location>
</feature>
<feature type="region of interest" description="Disordered" evidence="1">
    <location>
        <begin position="145"/>
        <end position="164"/>
    </location>
</feature>
<name>A0A8H7C3S6_AGABI</name>
<feature type="compositionally biased region" description="Low complexity" evidence="1">
    <location>
        <begin position="491"/>
        <end position="512"/>
    </location>
</feature>
<feature type="compositionally biased region" description="Low complexity" evidence="1">
    <location>
        <begin position="154"/>
        <end position="164"/>
    </location>
</feature>
<feature type="region of interest" description="Disordered" evidence="1">
    <location>
        <begin position="173"/>
        <end position="192"/>
    </location>
</feature>
<evidence type="ECO:0000313" key="2">
    <source>
        <dbReference type="EMBL" id="KAF7761460.1"/>
    </source>
</evidence>
<comment type="caution">
    <text evidence="2">The sequence shown here is derived from an EMBL/GenBank/DDBJ whole genome shotgun (WGS) entry which is preliminary data.</text>
</comment>
<evidence type="ECO:0000313" key="3">
    <source>
        <dbReference type="Proteomes" id="UP000629468"/>
    </source>
</evidence>
<feature type="compositionally biased region" description="Polar residues" evidence="1">
    <location>
        <begin position="551"/>
        <end position="563"/>
    </location>
</feature>
<dbReference type="EMBL" id="JABXXO010000013">
    <property type="protein sequence ID" value="KAF7761460.1"/>
    <property type="molecule type" value="Genomic_DNA"/>
</dbReference>
<dbReference type="AlphaFoldDB" id="A0A8H7C3S6"/>
<feature type="compositionally biased region" description="Low complexity" evidence="1">
    <location>
        <begin position="7"/>
        <end position="23"/>
    </location>
</feature>
<gene>
    <name evidence="2" type="ORF">Agabi119p4_9452</name>
</gene>
<reference evidence="2 3" key="1">
    <citation type="journal article" name="Sci. Rep.">
        <title>Telomere-to-telomere assembled and centromere annotated genomes of the two main subspecies of the button mushroom Agaricus bisporus reveal especially polymorphic chromosome ends.</title>
        <authorList>
            <person name="Sonnenberg A.S.M."/>
            <person name="Sedaghat-Telgerd N."/>
            <person name="Lavrijssen B."/>
            <person name="Ohm R.A."/>
            <person name="Hendrickx P.M."/>
            <person name="Scholtmeijer K."/>
            <person name="Baars J.J.P."/>
            <person name="van Peer A."/>
        </authorList>
    </citation>
    <scope>NUCLEOTIDE SEQUENCE [LARGE SCALE GENOMIC DNA]</scope>
    <source>
        <strain evidence="2 3">H119_p4</strain>
    </source>
</reference>
<feature type="region of interest" description="Disordered" evidence="1">
    <location>
        <begin position="1"/>
        <end position="23"/>
    </location>
</feature>
<feature type="region of interest" description="Disordered" evidence="1">
    <location>
        <begin position="309"/>
        <end position="329"/>
    </location>
</feature>
<dbReference type="Proteomes" id="UP000629468">
    <property type="component" value="Unassembled WGS sequence"/>
</dbReference>